<organism evidence="1 2">
    <name type="scientific">Pluteus cervinus</name>
    <dbReference type="NCBI Taxonomy" id="181527"/>
    <lineage>
        <taxon>Eukaryota</taxon>
        <taxon>Fungi</taxon>
        <taxon>Dikarya</taxon>
        <taxon>Basidiomycota</taxon>
        <taxon>Agaricomycotina</taxon>
        <taxon>Agaricomycetes</taxon>
        <taxon>Agaricomycetidae</taxon>
        <taxon>Agaricales</taxon>
        <taxon>Pluteineae</taxon>
        <taxon>Pluteaceae</taxon>
        <taxon>Pluteus</taxon>
    </lineage>
</organism>
<reference evidence="1 2" key="1">
    <citation type="journal article" date="2019" name="Nat. Ecol. Evol.">
        <title>Megaphylogeny resolves global patterns of mushroom evolution.</title>
        <authorList>
            <person name="Varga T."/>
            <person name="Krizsan K."/>
            <person name="Foldi C."/>
            <person name="Dima B."/>
            <person name="Sanchez-Garcia M."/>
            <person name="Sanchez-Ramirez S."/>
            <person name="Szollosi G.J."/>
            <person name="Szarkandi J.G."/>
            <person name="Papp V."/>
            <person name="Albert L."/>
            <person name="Andreopoulos W."/>
            <person name="Angelini C."/>
            <person name="Antonin V."/>
            <person name="Barry K.W."/>
            <person name="Bougher N.L."/>
            <person name="Buchanan P."/>
            <person name="Buyck B."/>
            <person name="Bense V."/>
            <person name="Catcheside P."/>
            <person name="Chovatia M."/>
            <person name="Cooper J."/>
            <person name="Damon W."/>
            <person name="Desjardin D."/>
            <person name="Finy P."/>
            <person name="Geml J."/>
            <person name="Haridas S."/>
            <person name="Hughes K."/>
            <person name="Justo A."/>
            <person name="Karasinski D."/>
            <person name="Kautmanova I."/>
            <person name="Kiss B."/>
            <person name="Kocsube S."/>
            <person name="Kotiranta H."/>
            <person name="LaButti K.M."/>
            <person name="Lechner B.E."/>
            <person name="Liimatainen K."/>
            <person name="Lipzen A."/>
            <person name="Lukacs Z."/>
            <person name="Mihaltcheva S."/>
            <person name="Morgado L.N."/>
            <person name="Niskanen T."/>
            <person name="Noordeloos M.E."/>
            <person name="Ohm R.A."/>
            <person name="Ortiz-Santana B."/>
            <person name="Ovrebo C."/>
            <person name="Racz N."/>
            <person name="Riley R."/>
            <person name="Savchenko A."/>
            <person name="Shiryaev A."/>
            <person name="Soop K."/>
            <person name="Spirin V."/>
            <person name="Szebenyi C."/>
            <person name="Tomsovsky M."/>
            <person name="Tulloss R.E."/>
            <person name="Uehling J."/>
            <person name="Grigoriev I.V."/>
            <person name="Vagvolgyi C."/>
            <person name="Papp T."/>
            <person name="Martin F.M."/>
            <person name="Miettinen O."/>
            <person name="Hibbett D.S."/>
            <person name="Nagy L.G."/>
        </authorList>
    </citation>
    <scope>NUCLEOTIDE SEQUENCE [LARGE SCALE GENOMIC DNA]</scope>
    <source>
        <strain evidence="1 2">NL-1719</strain>
    </source>
</reference>
<proteinExistence type="predicted"/>
<gene>
    <name evidence="1" type="ORF">BDN72DRAFT_849358</name>
</gene>
<evidence type="ECO:0000313" key="1">
    <source>
        <dbReference type="EMBL" id="TFK61802.1"/>
    </source>
</evidence>
<keyword evidence="2" id="KW-1185">Reference proteome</keyword>
<name>A0ACD3A7X1_9AGAR</name>
<dbReference type="Proteomes" id="UP000308600">
    <property type="component" value="Unassembled WGS sequence"/>
</dbReference>
<accession>A0ACD3A7X1</accession>
<sequence length="157" mass="17575">MKLWRTQYYTGPHSGRSARSSPKATSNLGKPNYRLPTPRTVTFLYAPCREVLADGVDRKRRQTKEELITPHASGSSLILVRHYHVGHGRTANYLDKGRATKYVALEPNTLTYPHIRRITNQAGFTEADGSLLILSCGAEDTNLTYLDIVLVEWASST</sequence>
<protein>
    <submittedName>
        <fullName evidence="1">Uncharacterized protein</fullName>
    </submittedName>
</protein>
<evidence type="ECO:0000313" key="2">
    <source>
        <dbReference type="Proteomes" id="UP000308600"/>
    </source>
</evidence>
<dbReference type="EMBL" id="ML208627">
    <property type="protein sequence ID" value="TFK61802.1"/>
    <property type="molecule type" value="Genomic_DNA"/>
</dbReference>